<dbReference type="SMART" id="SM00866">
    <property type="entry name" value="UTRA"/>
    <property type="match status" value="1"/>
</dbReference>
<evidence type="ECO:0000313" key="5">
    <source>
        <dbReference type="EMBL" id="MFM2484547.1"/>
    </source>
</evidence>
<dbReference type="SMART" id="SM00345">
    <property type="entry name" value="HTH_GNTR"/>
    <property type="match status" value="1"/>
</dbReference>
<reference evidence="5 6" key="1">
    <citation type="journal article" date="2013" name="Int. J. Syst. Evol. Microbiol.">
        <title>Celerinatantimonas yamalensis sp. nov., a cold-adapted diazotrophic bacterium from a cold permafrost brine.</title>
        <authorList>
            <person name="Shcherbakova V."/>
            <person name="Chuvilskaya N."/>
            <person name="Rivkina E."/>
            <person name="Demidov N."/>
            <person name="Uchaeva V."/>
            <person name="Suetin S."/>
            <person name="Suzina N."/>
            <person name="Gilichinsky D."/>
        </authorList>
    </citation>
    <scope>NUCLEOTIDE SEQUENCE [LARGE SCALE GENOMIC DNA]</scope>
    <source>
        <strain evidence="5 6">C7</strain>
    </source>
</reference>
<keyword evidence="1" id="KW-0805">Transcription regulation</keyword>
<name>A0ABW9G4N6_9GAMM</name>
<dbReference type="PRINTS" id="PR00035">
    <property type="entry name" value="HTHGNTR"/>
</dbReference>
<dbReference type="Pfam" id="PF07702">
    <property type="entry name" value="UTRA"/>
    <property type="match status" value="1"/>
</dbReference>
<dbReference type="CDD" id="cd07377">
    <property type="entry name" value="WHTH_GntR"/>
    <property type="match status" value="1"/>
</dbReference>
<dbReference type="InterPro" id="IPR036390">
    <property type="entry name" value="WH_DNA-bd_sf"/>
</dbReference>
<dbReference type="InterPro" id="IPR011663">
    <property type="entry name" value="UTRA"/>
</dbReference>
<evidence type="ECO:0000259" key="4">
    <source>
        <dbReference type="PROSITE" id="PS50949"/>
    </source>
</evidence>
<keyword evidence="6" id="KW-1185">Reference proteome</keyword>
<evidence type="ECO:0000313" key="6">
    <source>
        <dbReference type="Proteomes" id="UP001629953"/>
    </source>
</evidence>
<feature type="domain" description="HTH gntR-type" evidence="4">
    <location>
        <begin position="5"/>
        <end position="73"/>
    </location>
</feature>
<dbReference type="Gene3D" id="3.40.1410.10">
    <property type="entry name" value="Chorismate lyase-like"/>
    <property type="match status" value="1"/>
</dbReference>
<sequence length="245" mass="28537">MQDNASRMRMIRDQLREQLFQGGLQPGEKLPAERQLSELFNVSRMTVKDALAALEAEGLIFCEDRRGWFVAYPRLIYNPLSRMHFHRLVSEQKRKASTQVLKVASELASPELMAVMALRELTQIYRVQRCRYLDSRPVLLVENYLNSHYFPGILDDDLSQSLTELYATRYGYQNRRSRFDVQPCAAPEHVARALHLASGQMVLKIIRVNYNQADQLIDCEWEYWRHDAVCVRIDSLDHGMSSRTL</sequence>
<keyword evidence="2" id="KW-0238">DNA-binding</keyword>
<dbReference type="Gene3D" id="1.10.10.10">
    <property type="entry name" value="Winged helix-like DNA-binding domain superfamily/Winged helix DNA-binding domain"/>
    <property type="match status" value="1"/>
</dbReference>
<gene>
    <name evidence="5" type="ORF">ABUE30_05605</name>
</gene>
<evidence type="ECO:0000256" key="1">
    <source>
        <dbReference type="ARBA" id="ARBA00023015"/>
    </source>
</evidence>
<dbReference type="InterPro" id="IPR000524">
    <property type="entry name" value="Tscrpt_reg_HTH_GntR"/>
</dbReference>
<dbReference type="RefSeq" id="WP_408622732.1">
    <property type="nucleotide sequence ID" value="NZ_JBEQCT010000002.1"/>
</dbReference>
<keyword evidence="3" id="KW-0804">Transcription</keyword>
<comment type="caution">
    <text evidence="5">The sequence shown here is derived from an EMBL/GenBank/DDBJ whole genome shotgun (WGS) entry which is preliminary data.</text>
</comment>
<dbReference type="InterPro" id="IPR028978">
    <property type="entry name" value="Chorismate_lyase_/UTRA_dom_sf"/>
</dbReference>
<dbReference type="PANTHER" id="PTHR44846">
    <property type="entry name" value="MANNOSYL-D-GLYCERATE TRANSPORT/METABOLISM SYSTEM REPRESSOR MNGR-RELATED"/>
    <property type="match status" value="1"/>
</dbReference>
<dbReference type="InterPro" id="IPR036388">
    <property type="entry name" value="WH-like_DNA-bd_sf"/>
</dbReference>
<dbReference type="Pfam" id="PF00392">
    <property type="entry name" value="GntR"/>
    <property type="match status" value="1"/>
</dbReference>
<dbReference type="SUPFAM" id="SSF46785">
    <property type="entry name" value="Winged helix' DNA-binding domain"/>
    <property type="match status" value="1"/>
</dbReference>
<proteinExistence type="predicted"/>
<dbReference type="PANTHER" id="PTHR44846:SF7">
    <property type="entry name" value="TRANSCRIPTIONAL REGULATOR OF 2-AMINOETHYLPHOSPHONATE DEGRADATION OPERONS-RELATED"/>
    <property type="match status" value="1"/>
</dbReference>
<dbReference type="InterPro" id="IPR050679">
    <property type="entry name" value="Bact_HTH_transcr_reg"/>
</dbReference>
<dbReference type="EMBL" id="JBEQCT010000002">
    <property type="protein sequence ID" value="MFM2484547.1"/>
    <property type="molecule type" value="Genomic_DNA"/>
</dbReference>
<dbReference type="Proteomes" id="UP001629953">
    <property type="component" value="Unassembled WGS sequence"/>
</dbReference>
<dbReference type="SUPFAM" id="SSF64288">
    <property type="entry name" value="Chorismate lyase-like"/>
    <property type="match status" value="1"/>
</dbReference>
<evidence type="ECO:0000256" key="3">
    <source>
        <dbReference type="ARBA" id="ARBA00023163"/>
    </source>
</evidence>
<accession>A0ABW9G4N6</accession>
<protein>
    <submittedName>
        <fullName evidence="5">UTRA domain-containing protein</fullName>
    </submittedName>
</protein>
<organism evidence="5 6">
    <name type="scientific">Celerinatantimonas yamalensis</name>
    <dbReference type="NCBI Taxonomy" id="559956"/>
    <lineage>
        <taxon>Bacteria</taxon>
        <taxon>Pseudomonadati</taxon>
        <taxon>Pseudomonadota</taxon>
        <taxon>Gammaproteobacteria</taxon>
        <taxon>Celerinatantimonadaceae</taxon>
        <taxon>Celerinatantimonas</taxon>
    </lineage>
</organism>
<dbReference type="PROSITE" id="PS50949">
    <property type="entry name" value="HTH_GNTR"/>
    <property type="match status" value="1"/>
</dbReference>
<evidence type="ECO:0000256" key="2">
    <source>
        <dbReference type="ARBA" id="ARBA00023125"/>
    </source>
</evidence>